<dbReference type="KEGG" id="mpsc:MPSYJ_00470"/>
<dbReference type="PANTHER" id="PTHR38733">
    <property type="entry name" value="PROTEIN MCRC"/>
    <property type="match status" value="1"/>
</dbReference>
<dbReference type="InterPro" id="IPR019292">
    <property type="entry name" value="McrC"/>
</dbReference>
<keyword evidence="2" id="KW-1185">Reference proteome</keyword>
<gene>
    <name evidence="1" type="ORF">MPSYJ_00470</name>
</gene>
<evidence type="ECO:0008006" key="3">
    <source>
        <dbReference type="Google" id="ProtNLM"/>
    </source>
</evidence>
<dbReference type="PANTHER" id="PTHR38733:SF1">
    <property type="entry name" value="TYPE IV METHYL-DIRECTED RESTRICTION ENZYME ECOKMCRBC"/>
    <property type="match status" value="1"/>
</dbReference>
<dbReference type="REBASE" id="374358">
    <property type="entry name" value="Mps13323McrBCP"/>
</dbReference>
<dbReference type="AlphaFoldDB" id="A0A7I7M3U6"/>
<dbReference type="EMBL" id="AP022574">
    <property type="protein sequence ID" value="BBX66586.1"/>
    <property type="molecule type" value="Genomic_DNA"/>
</dbReference>
<evidence type="ECO:0000313" key="2">
    <source>
        <dbReference type="Proteomes" id="UP000466514"/>
    </source>
</evidence>
<name>A0A7I7M3U6_9MYCO</name>
<protein>
    <recommendedName>
        <fullName evidence="3">Restriction endonuclease</fullName>
    </recommendedName>
</protein>
<accession>A0A7I7M3U6</accession>
<evidence type="ECO:0000313" key="1">
    <source>
        <dbReference type="EMBL" id="BBX66586.1"/>
    </source>
</evidence>
<organism evidence="1 2">
    <name type="scientific">Mycolicibacterium psychrotolerans</name>
    <dbReference type="NCBI Taxonomy" id="216929"/>
    <lineage>
        <taxon>Bacteria</taxon>
        <taxon>Bacillati</taxon>
        <taxon>Actinomycetota</taxon>
        <taxon>Actinomycetes</taxon>
        <taxon>Mycobacteriales</taxon>
        <taxon>Mycobacteriaceae</taxon>
        <taxon>Mycolicibacterium</taxon>
    </lineage>
</organism>
<proteinExistence type="predicted"/>
<reference evidence="1 2" key="1">
    <citation type="journal article" date="2019" name="Emerg. Microbes Infect.">
        <title>Comprehensive subspecies identification of 175 nontuberculous mycobacteria species based on 7547 genomic profiles.</title>
        <authorList>
            <person name="Matsumoto Y."/>
            <person name="Kinjo T."/>
            <person name="Motooka D."/>
            <person name="Nabeya D."/>
            <person name="Jung N."/>
            <person name="Uechi K."/>
            <person name="Horii T."/>
            <person name="Iida T."/>
            <person name="Fujita J."/>
            <person name="Nakamura S."/>
        </authorList>
    </citation>
    <scope>NUCLEOTIDE SEQUENCE [LARGE SCALE GENOMIC DNA]</scope>
    <source>
        <strain evidence="1 2">JCM 13323</strain>
    </source>
</reference>
<sequence>MTEGEAADLRQLGIALASQKRWWGEDADSDDTSQRSVVRCHRLNGSDYDVRVSDAVGVIGLEQTQLIIDPKIPLQHLLYLFGESDQFPRSLLERTQLGTDASFFTVVATWFTEACEQLLRRGLVSDYSRITDDIACARGRIHTVATARSVLSGRPRIRCDYDVRSEDTSLNRIVKAAILKLLNAAALSEQLRARCRRIQYRLSDVGALRPGDMRARPDLLTRAYRDVHPLALMILESSNIAMNGGNRALWTFLCRTPEPVEAGVRNCLSQRLGSRWPITKRGLTLAGDFKRVLNPDLVFGSIAAVGDVKYKVTSDGSIARADLNQITTFATGYRVAKAVVVGFGTQEVGEIVRVGPVEVSGFNWNDKDDNPLRAADRLARNIESSLESGAFMGLPYSA</sequence>
<dbReference type="Pfam" id="PF10117">
    <property type="entry name" value="McrBC"/>
    <property type="match status" value="1"/>
</dbReference>
<dbReference type="Proteomes" id="UP000466514">
    <property type="component" value="Chromosome"/>
</dbReference>